<dbReference type="EMBL" id="JBIALX010000001">
    <property type="protein sequence ID" value="MFF0452263.1"/>
    <property type="molecule type" value="Genomic_DNA"/>
</dbReference>
<evidence type="ECO:0000313" key="2">
    <source>
        <dbReference type="Proteomes" id="UP001601521"/>
    </source>
</evidence>
<protein>
    <submittedName>
        <fullName evidence="1">Uncharacterized protein</fullName>
    </submittedName>
</protein>
<accession>A0ABW6NAU2</accession>
<reference evidence="1 2" key="1">
    <citation type="submission" date="2024-10" db="EMBL/GenBank/DDBJ databases">
        <title>The Natural Products Discovery Center: Release of the First 8490 Sequenced Strains for Exploring Actinobacteria Biosynthetic Diversity.</title>
        <authorList>
            <person name="Kalkreuter E."/>
            <person name="Kautsar S.A."/>
            <person name="Yang D."/>
            <person name="Bader C.D."/>
            <person name="Teijaro C.N."/>
            <person name="Fluegel L."/>
            <person name="Davis C.M."/>
            <person name="Simpson J.R."/>
            <person name="Lauterbach L."/>
            <person name="Steele A.D."/>
            <person name="Gui C."/>
            <person name="Meng S."/>
            <person name="Li G."/>
            <person name="Viehrig K."/>
            <person name="Ye F."/>
            <person name="Su P."/>
            <person name="Kiefer A.F."/>
            <person name="Nichols A."/>
            <person name="Cepeda A.J."/>
            <person name="Yan W."/>
            <person name="Fan B."/>
            <person name="Jiang Y."/>
            <person name="Adhikari A."/>
            <person name="Zheng C.-J."/>
            <person name="Schuster L."/>
            <person name="Cowan T.M."/>
            <person name="Smanski M.J."/>
            <person name="Chevrette M.G."/>
            <person name="De Carvalho L.P.S."/>
            <person name="Shen B."/>
        </authorList>
    </citation>
    <scope>NUCLEOTIDE SEQUENCE [LARGE SCALE GENOMIC DNA]</scope>
    <source>
        <strain evidence="1 2">NPDC004550</strain>
    </source>
</reference>
<keyword evidence="2" id="KW-1185">Reference proteome</keyword>
<dbReference type="RefSeq" id="WP_387248562.1">
    <property type="nucleotide sequence ID" value="NZ_JBIALX010000001.1"/>
</dbReference>
<gene>
    <name evidence="1" type="ORF">ACFYTH_02720</name>
</gene>
<evidence type="ECO:0000313" key="1">
    <source>
        <dbReference type="EMBL" id="MFF0452263.1"/>
    </source>
</evidence>
<comment type="caution">
    <text evidence="1">The sequence shown here is derived from an EMBL/GenBank/DDBJ whole genome shotgun (WGS) entry which is preliminary data.</text>
</comment>
<proteinExistence type="predicted"/>
<sequence>MRDELLAMKADYPPRYEAPHSADLLELWSGTFDNLSRWTAGVLQRLESGHYRMADDRPAAPDRDL</sequence>
<organism evidence="1 2">
    <name type="scientific">Nocardia africana</name>
    <dbReference type="NCBI Taxonomy" id="134964"/>
    <lineage>
        <taxon>Bacteria</taxon>
        <taxon>Bacillati</taxon>
        <taxon>Actinomycetota</taxon>
        <taxon>Actinomycetes</taxon>
        <taxon>Mycobacteriales</taxon>
        <taxon>Nocardiaceae</taxon>
        <taxon>Nocardia</taxon>
    </lineage>
</organism>
<name>A0ABW6NAU2_9NOCA</name>
<dbReference type="Proteomes" id="UP001601521">
    <property type="component" value="Unassembled WGS sequence"/>
</dbReference>